<dbReference type="Gene3D" id="3.40.50.1980">
    <property type="entry name" value="Nitrogenase molybdenum iron protein domain"/>
    <property type="match status" value="2"/>
</dbReference>
<dbReference type="PANTHER" id="PTHR30535:SF35">
    <property type="entry name" value="PERIPLASMIC BINDING PROTEIN"/>
    <property type="match status" value="1"/>
</dbReference>
<organism evidence="4 5">
    <name type="scientific">Tetzosporium hominis</name>
    <dbReference type="NCBI Taxonomy" id="2020506"/>
    <lineage>
        <taxon>Bacteria</taxon>
        <taxon>Bacillati</taxon>
        <taxon>Bacillota</taxon>
        <taxon>Bacilli</taxon>
        <taxon>Bacillales</taxon>
        <taxon>Caryophanaceae</taxon>
        <taxon>Tetzosporium</taxon>
    </lineage>
</organism>
<accession>A0A264W2T7</accession>
<evidence type="ECO:0000256" key="2">
    <source>
        <dbReference type="ARBA" id="ARBA00022729"/>
    </source>
</evidence>
<dbReference type="SUPFAM" id="SSF53807">
    <property type="entry name" value="Helical backbone' metal receptor"/>
    <property type="match status" value="1"/>
</dbReference>
<dbReference type="InterPro" id="IPR002491">
    <property type="entry name" value="ABC_transptr_periplasmic_BD"/>
</dbReference>
<dbReference type="Proteomes" id="UP000217065">
    <property type="component" value="Unassembled WGS sequence"/>
</dbReference>
<comment type="caution">
    <text evidence="4">The sequence shown here is derived from an EMBL/GenBank/DDBJ whole genome shotgun (WGS) entry which is preliminary data.</text>
</comment>
<evidence type="ECO:0000313" key="5">
    <source>
        <dbReference type="Proteomes" id="UP000217065"/>
    </source>
</evidence>
<sequence>MNTFIDHLNREIKIPDSPKRIISICPAITETLFAIGAAEQVVGRTKFCIFPKDEVESLPHVGGTKDVSIDKVRDLKPDLIFAEKEENTRETVEALSEIAPVFVFEVQTIEHSYRLIQDLGEVTGHLEQAKTIASDAKLAFERLPKLQNSRVLYFIWRKPYMVVGNTTYIQSVLEHLGLDNAAKHLEGRYPALTPELLKELSPDAILLSSEPFPFSEKHQKELATILPDTPSLLVDGEMFWYGSKMLEASPYYALLVDQLREVARTE</sequence>
<evidence type="ECO:0000256" key="1">
    <source>
        <dbReference type="ARBA" id="ARBA00008814"/>
    </source>
</evidence>
<dbReference type="InterPro" id="IPR050902">
    <property type="entry name" value="ABC_Transporter_SBP"/>
</dbReference>
<dbReference type="OrthoDB" id="9816357at2"/>
<keyword evidence="5" id="KW-1185">Reference proteome</keyword>
<reference evidence="4 5" key="1">
    <citation type="submission" date="2017-07" db="EMBL/GenBank/DDBJ databases">
        <title>Tetzosporium hominis gen.nov. sp.nov.</title>
        <authorList>
            <person name="Tetz G."/>
            <person name="Tetz V."/>
        </authorList>
    </citation>
    <scope>NUCLEOTIDE SEQUENCE [LARGE SCALE GENOMIC DNA]</scope>
    <source>
        <strain evidence="4 5">VT-49</strain>
    </source>
</reference>
<dbReference type="NCBIfam" id="NF038402">
    <property type="entry name" value="TroA_like"/>
    <property type="match status" value="1"/>
</dbReference>
<protein>
    <submittedName>
        <fullName evidence="4">Iron ABC transporter substrate-binding protein</fullName>
    </submittedName>
</protein>
<feature type="domain" description="Fe/B12 periplasmic-binding" evidence="3">
    <location>
        <begin position="20"/>
        <end position="266"/>
    </location>
</feature>
<dbReference type="RefSeq" id="WP_094943091.1">
    <property type="nucleotide sequence ID" value="NZ_NOKQ01000217.1"/>
</dbReference>
<dbReference type="InterPro" id="IPR054828">
    <property type="entry name" value="Vit_B12_bind_prot"/>
</dbReference>
<name>A0A264W2T7_9BACL</name>
<gene>
    <name evidence="4" type="ORF">CF394_08945</name>
</gene>
<dbReference type="EMBL" id="NOKQ01000217">
    <property type="protein sequence ID" value="OZS77871.1"/>
    <property type="molecule type" value="Genomic_DNA"/>
</dbReference>
<evidence type="ECO:0000313" key="4">
    <source>
        <dbReference type="EMBL" id="OZS77871.1"/>
    </source>
</evidence>
<dbReference type="PROSITE" id="PS50983">
    <property type="entry name" value="FE_B12_PBP"/>
    <property type="match status" value="1"/>
</dbReference>
<evidence type="ECO:0000259" key="3">
    <source>
        <dbReference type="PROSITE" id="PS50983"/>
    </source>
</evidence>
<dbReference type="PANTHER" id="PTHR30535">
    <property type="entry name" value="VITAMIN B12-BINDING PROTEIN"/>
    <property type="match status" value="1"/>
</dbReference>
<comment type="similarity">
    <text evidence="1">Belongs to the bacterial solute-binding protein 8 family.</text>
</comment>
<proteinExistence type="inferred from homology"/>
<keyword evidence="2" id="KW-0732">Signal</keyword>
<dbReference type="AlphaFoldDB" id="A0A264W2T7"/>
<dbReference type="Pfam" id="PF01497">
    <property type="entry name" value="Peripla_BP_2"/>
    <property type="match status" value="1"/>
</dbReference>